<feature type="compositionally biased region" description="Basic and acidic residues" evidence="1">
    <location>
        <begin position="418"/>
        <end position="427"/>
    </location>
</feature>
<proteinExistence type="predicted"/>
<dbReference type="InterPro" id="IPR018744">
    <property type="entry name" value="DUF2293"/>
</dbReference>
<organism evidence="3 4">
    <name type="scientific">Diaporthe australafricana</name>
    <dbReference type="NCBI Taxonomy" id="127596"/>
    <lineage>
        <taxon>Eukaryota</taxon>
        <taxon>Fungi</taxon>
        <taxon>Dikarya</taxon>
        <taxon>Ascomycota</taxon>
        <taxon>Pezizomycotina</taxon>
        <taxon>Sordariomycetes</taxon>
        <taxon>Sordariomycetidae</taxon>
        <taxon>Diaporthales</taxon>
        <taxon>Diaporthaceae</taxon>
        <taxon>Diaporthe</taxon>
    </lineage>
</organism>
<evidence type="ECO:0000313" key="3">
    <source>
        <dbReference type="EMBL" id="KAL1880082.1"/>
    </source>
</evidence>
<feature type="region of interest" description="Disordered" evidence="1">
    <location>
        <begin position="284"/>
        <end position="309"/>
    </location>
</feature>
<dbReference type="PANTHER" id="PTHR38113:SF2">
    <property type="entry name" value="DUF2293 DOMAIN-CONTAINING PROTEIN"/>
    <property type="match status" value="1"/>
</dbReference>
<comment type="caution">
    <text evidence="3">The sequence shown here is derived from an EMBL/GenBank/DDBJ whole genome shotgun (WGS) entry which is preliminary data.</text>
</comment>
<feature type="compositionally biased region" description="Basic residues" evidence="1">
    <location>
        <begin position="284"/>
        <end position="293"/>
    </location>
</feature>
<dbReference type="PANTHER" id="PTHR38113">
    <property type="match status" value="1"/>
</dbReference>
<evidence type="ECO:0000259" key="2">
    <source>
        <dbReference type="Pfam" id="PF10056"/>
    </source>
</evidence>
<sequence>MSEARLPKGSLPNGYSFVPKGNVYITGNCRKLTKASGRAVYVVVDAKDQQLGLGVPLDIYVVVQFQERDTRADRAGNVLKRDEGKSKALEKEIVKMFPRIPPDSLRNVLKFALAKGKGKVGRTGTISAQSKARLAAWAHARHCETDYDSLLKRGVAREEARRLVEAKTREVCRAWGPVLKTAEKPFRTAKRLTRLASKSSEPMRIAKRLSRLNNRPSEPTKPTKKSSVSIPTKYQQFPNLKKSTTSITTPEGTTIATLEASKKVYATRSAKRARRLERRRARKLAMKKTKTTKKSTPQMKDPQAPKLKRATVDDMISKAAKKLMQAAIKRAFAERIAMRAQRQQQGAAKFAMEETRPTKKPQTASTTASPKTELTAASSSEKRTTRSTATQPAAPNPTIAQQPAAPPRTVVSPAVATRPDREEHRPFDPVMARVNQQPREEILDLVSQIDMHGYYAKSGATSARLERRPVSRGMKQELHDRINKILWDLGLPPVENSLPGRKDLVMRLGQRRAPGRIMSVLGGRSQI</sequence>
<protein>
    <recommendedName>
        <fullName evidence="2">DUF2293 domain-containing protein</fullName>
    </recommendedName>
</protein>
<evidence type="ECO:0000313" key="4">
    <source>
        <dbReference type="Proteomes" id="UP001583177"/>
    </source>
</evidence>
<accession>A0ABR3XVQ9</accession>
<dbReference type="Pfam" id="PF10056">
    <property type="entry name" value="DUF2293"/>
    <property type="match status" value="1"/>
</dbReference>
<keyword evidence="4" id="KW-1185">Reference proteome</keyword>
<gene>
    <name evidence="3" type="ORF">Daus18300_001445</name>
</gene>
<feature type="compositionally biased region" description="Polar residues" evidence="1">
    <location>
        <begin position="360"/>
        <end position="379"/>
    </location>
</feature>
<evidence type="ECO:0000256" key="1">
    <source>
        <dbReference type="SAM" id="MobiDB-lite"/>
    </source>
</evidence>
<feature type="region of interest" description="Disordered" evidence="1">
    <location>
        <begin position="343"/>
        <end position="430"/>
    </location>
</feature>
<feature type="domain" description="DUF2293" evidence="2">
    <location>
        <begin position="93"/>
        <end position="176"/>
    </location>
</feature>
<reference evidence="3 4" key="1">
    <citation type="journal article" date="2024" name="IMA Fungus">
        <title>IMA Genome - F19 : A genome assembly and annotation guide to empower mycologists, including annotated draft genome sequences of Ceratocystis pirilliformis, Diaporthe australafricana, Fusarium ophioides, Paecilomyces lecythidis, and Sporothrix stenoceras.</title>
        <authorList>
            <person name="Aylward J."/>
            <person name="Wilson A.M."/>
            <person name="Visagie C.M."/>
            <person name="Spraker J."/>
            <person name="Barnes I."/>
            <person name="Buitendag C."/>
            <person name="Ceriani C."/>
            <person name="Del Mar Angel L."/>
            <person name="du Plessis D."/>
            <person name="Fuchs T."/>
            <person name="Gasser K."/>
            <person name="Kramer D."/>
            <person name="Li W."/>
            <person name="Munsamy K."/>
            <person name="Piso A."/>
            <person name="Price J.L."/>
            <person name="Sonnekus B."/>
            <person name="Thomas C."/>
            <person name="van der Nest A."/>
            <person name="van Dijk A."/>
            <person name="van Heerden A."/>
            <person name="van Vuuren N."/>
            <person name="Yilmaz N."/>
            <person name="Duong T.A."/>
            <person name="van der Merwe N.A."/>
            <person name="Wingfield M.J."/>
            <person name="Wingfield B.D."/>
        </authorList>
    </citation>
    <scope>NUCLEOTIDE SEQUENCE [LARGE SCALE GENOMIC DNA]</scope>
    <source>
        <strain evidence="3 4">CMW 18300</strain>
    </source>
</reference>
<dbReference type="Proteomes" id="UP001583177">
    <property type="component" value="Unassembled WGS sequence"/>
</dbReference>
<dbReference type="EMBL" id="JAWRVE010000008">
    <property type="protein sequence ID" value="KAL1880082.1"/>
    <property type="molecule type" value="Genomic_DNA"/>
</dbReference>
<name>A0ABR3XVQ9_9PEZI</name>
<feature type="compositionally biased region" description="Polar residues" evidence="1">
    <location>
        <begin position="386"/>
        <end position="401"/>
    </location>
</feature>
<feature type="region of interest" description="Disordered" evidence="1">
    <location>
        <begin position="197"/>
        <end position="231"/>
    </location>
</feature>